<reference evidence="3" key="1">
    <citation type="submission" date="2020-05" db="EMBL/GenBank/DDBJ databases">
        <title>Mycena genomes resolve the evolution of fungal bioluminescence.</title>
        <authorList>
            <person name="Tsai I.J."/>
        </authorList>
    </citation>
    <scope>NUCLEOTIDE SEQUENCE</scope>
    <source>
        <strain evidence="3">160909Yilan</strain>
    </source>
</reference>
<feature type="transmembrane region" description="Helical" evidence="1">
    <location>
        <begin position="282"/>
        <end position="300"/>
    </location>
</feature>
<feature type="transmembrane region" description="Helical" evidence="1">
    <location>
        <begin position="29"/>
        <end position="51"/>
    </location>
</feature>
<keyword evidence="3" id="KW-0012">Acyltransferase</keyword>
<evidence type="ECO:0000313" key="3">
    <source>
        <dbReference type="EMBL" id="KAF7375950.1"/>
    </source>
</evidence>
<dbReference type="AlphaFoldDB" id="A0A8H6ZI28"/>
<feature type="transmembrane region" description="Helical" evidence="1">
    <location>
        <begin position="321"/>
        <end position="338"/>
    </location>
</feature>
<feature type="transmembrane region" description="Helical" evidence="1">
    <location>
        <begin position="107"/>
        <end position="128"/>
    </location>
</feature>
<comment type="caution">
    <text evidence="3">The sequence shown here is derived from an EMBL/GenBank/DDBJ whole genome shotgun (WGS) entry which is preliminary data.</text>
</comment>
<evidence type="ECO:0000259" key="2">
    <source>
        <dbReference type="Pfam" id="PF01757"/>
    </source>
</evidence>
<protein>
    <submittedName>
        <fullName evidence="3">Acyltransferase 3</fullName>
    </submittedName>
</protein>
<feature type="domain" description="Acyltransferase 3" evidence="2">
    <location>
        <begin position="21"/>
        <end position="369"/>
    </location>
</feature>
<keyword evidence="1" id="KW-0812">Transmembrane</keyword>
<feature type="transmembrane region" description="Helical" evidence="1">
    <location>
        <begin position="256"/>
        <end position="276"/>
    </location>
</feature>
<feature type="transmembrane region" description="Helical" evidence="1">
    <location>
        <begin position="224"/>
        <end position="244"/>
    </location>
</feature>
<keyword evidence="3" id="KW-0808">Transferase</keyword>
<dbReference type="InterPro" id="IPR002656">
    <property type="entry name" value="Acyl_transf_3_dom"/>
</dbReference>
<dbReference type="PANTHER" id="PTHR36927">
    <property type="entry name" value="BLR4337 PROTEIN"/>
    <property type="match status" value="1"/>
</dbReference>
<dbReference type="Proteomes" id="UP000623467">
    <property type="component" value="Unassembled WGS sequence"/>
</dbReference>
<feature type="transmembrane region" description="Helical" evidence="1">
    <location>
        <begin position="152"/>
        <end position="172"/>
    </location>
</feature>
<evidence type="ECO:0000256" key="1">
    <source>
        <dbReference type="SAM" id="Phobius"/>
    </source>
</evidence>
<proteinExistence type="predicted"/>
<accession>A0A8H6ZI28</accession>
<dbReference type="PANTHER" id="PTHR36927:SF4">
    <property type="entry name" value="BLR5718 PROTEIN"/>
    <property type="match status" value="1"/>
</dbReference>
<keyword evidence="4" id="KW-1185">Reference proteome</keyword>
<evidence type="ECO:0000313" key="4">
    <source>
        <dbReference type="Proteomes" id="UP000623467"/>
    </source>
</evidence>
<feature type="transmembrane region" description="Helical" evidence="1">
    <location>
        <begin position="184"/>
        <end position="204"/>
    </location>
</feature>
<dbReference type="OrthoDB" id="4141464at2759"/>
<feature type="transmembrane region" description="Helical" evidence="1">
    <location>
        <begin position="63"/>
        <end position="86"/>
    </location>
</feature>
<keyword evidence="1" id="KW-1133">Transmembrane helix</keyword>
<keyword evidence="1" id="KW-0472">Membrane</keyword>
<organism evidence="3 4">
    <name type="scientific">Mycena sanguinolenta</name>
    <dbReference type="NCBI Taxonomy" id="230812"/>
    <lineage>
        <taxon>Eukaryota</taxon>
        <taxon>Fungi</taxon>
        <taxon>Dikarya</taxon>
        <taxon>Basidiomycota</taxon>
        <taxon>Agaricomycotina</taxon>
        <taxon>Agaricomycetes</taxon>
        <taxon>Agaricomycetidae</taxon>
        <taxon>Agaricales</taxon>
        <taxon>Marasmiineae</taxon>
        <taxon>Mycenaceae</taxon>
        <taxon>Mycena</taxon>
    </lineage>
</organism>
<dbReference type="InterPro" id="IPR050623">
    <property type="entry name" value="Glucan_succinyl_AcylTrfase"/>
</dbReference>
<sequence>MSSEGEHAPLLPRPTLDKRVHYIDNLRSLLVALVIFHHAALAFGGIGSWPYVSPYHPSKSSPILSLFVAVNQSYFMGMLFFLSGHLSAQSASRKSWTAFCADKLKRIGLPAVVYTLVVHPLVLILVWWSHHAPIQPALITYYRALNGVRGPVWYLAVLLFFDLIYITIRTCLPPFSFLIPTSATRYRVTAALCILAVSVGSYLIRLSHPVGRSTPPLGIQLAYALQYVLAYTAGTCLSSIRQYFLISTHPGQALALAYMVAIISLATIAISLRFGMVRLFDVLYAFWNELCFYIIGTTLYSFFHHSAHTTKRWGNTARYSYAVYILHALVVVALQILVDTVGGRGVVFGVIKTLVVGTLGVCISWAAAWILIRVPGVGKVL</sequence>
<dbReference type="Pfam" id="PF01757">
    <property type="entry name" value="Acyl_transf_3"/>
    <property type="match status" value="1"/>
</dbReference>
<feature type="transmembrane region" description="Helical" evidence="1">
    <location>
        <begin position="350"/>
        <end position="372"/>
    </location>
</feature>
<name>A0A8H6ZI28_9AGAR</name>
<gene>
    <name evidence="3" type="ORF">MSAN_00009600</name>
</gene>
<dbReference type="GO" id="GO:0016747">
    <property type="term" value="F:acyltransferase activity, transferring groups other than amino-acyl groups"/>
    <property type="evidence" value="ECO:0007669"/>
    <property type="project" value="InterPro"/>
</dbReference>
<dbReference type="EMBL" id="JACAZH010000001">
    <property type="protein sequence ID" value="KAF7375950.1"/>
    <property type="molecule type" value="Genomic_DNA"/>
</dbReference>